<dbReference type="EMBL" id="AVOT02116056">
    <property type="protein sequence ID" value="MBW0583787.1"/>
    <property type="molecule type" value="Genomic_DNA"/>
</dbReference>
<comment type="caution">
    <text evidence="2">The sequence shown here is derived from an EMBL/GenBank/DDBJ whole genome shotgun (WGS) entry which is preliminary data.</text>
</comment>
<evidence type="ECO:0000256" key="1">
    <source>
        <dbReference type="SAM" id="MobiDB-lite"/>
    </source>
</evidence>
<dbReference type="AlphaFoldDB" id="A0A9Q3KQ63"/>
<accession>A0A9Q3KQ63</accession>
<feature type="compositionally biased region" description="Basic and acidic residues" evidence="1">
    <location>
        <begin position="80"/>
        <end position="89"/>
    </location>
</feature>
<sequence length="97" mass="10511">MFLTISEGKRSPPWSVKDEHIDKSASLLTDPTENSSSGNPKTIENQCSDCLEVPSEEPSIESVSAINSPILPTINNHPMSHKDSPDKHQSGNNNSTP</sequence>
<proteinExistence type="predicted"/>
<gene>
    <name evidence="2" type="ORF">O181_123502</name>
</gene>
<dbReference type="Proteomes" id="UP000765509">
    <property type="component" value="Unassembled WGS sequence"/>
</dbReference>
<keyword evidence="3" id="KW-1185">Reference proteome</keyword>
<evidence type="ECO:0000313" key="3">
    <source>
        <dbReference type="Proteomes" id="UP000765509"/>
    </source>
</evidence>
<organism evidence="2 3">
    <name type="scientific">Austropuccinia psidii MF-1</name>
    <dbReference type="NCBI Taxonomy" id="1389203"/>
    <lineage>
        <taxon>Eukaryota</taxon>
        <taxon>Fungi</taxon>
        <taxon>Dikarya</taxon>
        <taxon>Basidiomycota</taxon>
        <taxon>Pucciniomycotina</taxon>
        <taxon>Pucciniomycetes</taxon>
        <taxon>Pucciniales</taxon>
        <taxon>Sphaerophragmiaceae</taxon>
        <taxon>Austropuccinia</taxon>
    </lineage>
</organism>
<reference evidence="2" key="1">
    <citation type="submission" date="2021-03" db="EMBL/GenBank/DDBJ databases">
        <title>Draft genome sequence of rust myrtle Austropuccinia psidii MF-1, a brazilian biotype.</title>
        <authorList>
            <person name="Quecine M.C."/>
            <person name="Pachon D.M.R."/>
            <person name="Bonatelli M.L."/>
            <person name="Correr F.H."/>
            <person name="Franceschini L.M."/>
            <person name="Leite T.F."/>
            <person name="Margarido G.R.A."/>
            <person name="Almeida C.A."/>
            <person name="Ferrarezi J.A."/>
            <person name="Labate C.A."/>
        </authorList>
    </citation>
    <scope>NUCLEOTIDE SEQUENCE</scope>
    <source>
        <strain evidence="2">MF-1</strain>
    </source>
</reference>
<name>A0A9Q3KQ63_9BASI</name>
<evidence type="ECO:0000313" key="2">
    <source>
        <dbReference type="EMBL" id="MBW0583787.1"/>
    </source>
</evidence>
<feature type="region of interest" description="Disordered" evidence="1">
    <location>
        <begin position="70"/>
        <end position="97"/>
    </location>
</feature>
<feature type="compositionally biased region" description="Polar residues" evidence="1">
    <location>
        <begin position="26"/>
        <end position="45"/>
    </location>
</feature>
<feature type="region of interest" description="Disordered" evidence="1">
    <location>
        <begin position="1"/>
        <end position="45"/>
    </location>
</feature>
<protein>
    <submittedName>
        <fullName evidence="2">Uncharacterized protein</fullName>
    </submittedName>
</protein>